<evidence type="ECO:0000259" key="8">
    <source>
        <dbReference type="Pfam" id="PF01182"/>
    </source>
</evidence>
<organism evidence="9 10">
    <name type="scientific">Actinoplanes octamycinicus</name>
    <dbReference type="NCBI Taxonomy" id="135948"/>
    <lineage>
        <taxon>Bacteria</taxon>
        <taxon>Bacillati</taxon>
        <taxon>Actinomycetota</taxon>
        <taxon>Actinomycetes</taxon>
        <taxon>Micromonosporales</taxon>
        <taxon>Micromonosporaceae</taxon>
        <taxon>Actinoplanes</taxon>
    </lineage>
</organism>
<proteinExistence type="inferred from homology"/>
<dbReference type="InterPro" id="IPR037171">
    <property type="entry name" value="NagB/RpiA_transferase-like"/>
</dbReference>
<keyword evidence="10" id="KW-1185">Reference proteome</keyword>
<dbReference type="RefSeq" id="WP_203759031.1">
    <property type="nucleotide sequence ID" value="NZ_BAABFG010000005.1"/>
</dbReference>
<evidence type="ECO:0000256" key="6">
    <source>
        <dbReference type="ARBA" id="ARBA00020337"/>
    </source>
</evidence>
<dbReference type="CDD" id="cd01400">
    <property type="entry name" value="6PGL"/>
    <property type="match status" value="1"/>
</dbReference>
<comment type="catalytic activity">
    <reaction evidence="1 7">
        <text>6-phospho-D-glucono-1,5-lactone + H2O = 6-phospho-D-gluconate + H(+)</text>
        <dbReference type="Rhea" id="RHEA:12556"/>
        <dbReference type="ChEBI" id="CHEBI:15377"/>
        <dbReference type="ChEBI" id="CHEBI:15378"/>
        <dbReference type="ChEBI" id="CHEBI:57955"/>
        <dbReference type="ChEBI" id="CHEBI:58759"/>
        <dbReference type="EC" id="3.1.1.31"/>
    </reaction>
</comment>
<evidence type="ECO:0000256" key="3">
    <source>
        <dbReference type="ARBA" id="ARBA00004961"/>
    </source>
</evidence>
<comment type="function">
    <text evidence="2 7">Hydrolysis of 6-phosphogluconolactone to 6-phosphogluconate.</text>
</comment>
<evidence type="ECO:0000313" key="9">
    <source>
        <dbReference type="EMBL" id="MBB4743967.1"/>
    </source>
</evidence>
<evidence type="ECO:0000256" key="7">
    <source>
        <dbReference type="RuleBase" id="RU365095"/>
    </source>
</evidence>
<dbReference type="GO" id="GO:0006098">
    <property type="term" value="P:pentose-phosphate shunt"/>
    <property type="evidence" value="ECO:0007669"/>
    <property type="project" value="UniProtKB-UniPathway"/>
</dbReference>
<dbReference type="GO" id="GO:0005975">
    <property type="term" value="P:carbohydrate metabolic process"/>
    <property type="evidence" value="ECO:0007669"/>
    <property type="project" value="UniProtKB-UniRule"/>
</dbReference>
<evidence type="ECO:0000256" key="4">
    <source>
        <dbReference type="ARBA" id="ARBA00010662"/>
    </source>
</evidence>
<protein>
    <recommendedName>
        <fullName evidence="6 7">6-phosphogluconolactonase</fullName>
        <shortName evidence="7">6PGL</shortName>
        <ecNumber evidence="5 7">3.1.1.31</ecNumber>
    </recommendedName>
</protein>
<dbReference type="InterPro" id="IPR039104">
    <property type="entry name" value="6PGL"/>
</dbReference>
<evidence type="ECO:0000256" key="1">
    <source>
        <dbReference type="ARBA" id="ARBA00000832"/>
    </source>
</evidence>
<dbReference type="Pfam" id="PF01182">
    <property type="entry name" value="Glucosamine_iso"/>
    <property type="match status" value="1"/>
</dbReference>
<reference evidence="9 10" key="1">
    <citation type="submission" date="2020-08" db="EMBL/GenBank/DDBJ databases">
        <title>Sequencing the genomes of 1000 actinobacteria strains.</title>
        <authorList>
            <person name="Klenk H.-P."/>
        </authorList>
    </citation>
    <scope>NUCLEOTIDE SEQUENCE [LARGE SCALE GENOMIC DNA]</scope>
    <source>
        <strain evidence="9 10">DSM 45809</strain>
    </source>
</reference>
<dbReference type="GO" id="GO:0017057">
    <property type="term" value="F:6-phosphogluconolactonase activity"/>
    <property type="evidence" value="ECO:0007669"/>
    <property type="project" value="UniProtKB-UniRule"/>
</dbReference>
<dbReference type="PANTHER" id="PTHR11054:SF0">
    <property type="entry name" value="6-PHOSPHOGLUCONOLACTONASE"/>
    <property type="match status" value="1"/>
</dbReference>
<dbReference type="EMBL" id="JACHNB010000001">
    <property type="protein sequence ID" value="MBB4743967.1"/>
    <property type="molecule type" value="Genomic_DNA"/>
</dbReference>
<dbReference type="EC" id="3.1.1.31" evidence="5 7"/>
<comment type="pathway">
    <text evidence="3 7">Carbohydrate degradation; pentose phosphate pathway; D-ribulose 5-phosphate from D-glucose 6-phosphate (oxidative stage): step 2/3.</text>
</comment>
<dbReference type="InterPro" id="IPR005900">
    <property type="entry name" value="6-phosphogluconolactonase_DevB"/>
</dbReference>
<dbReference type="SUPFAM" id="SSF100950">
    <property type="entry name" value="NagB/RpiA/CoA transferase-like"/>
    <property type="match status" value="1"/>
</dbReference>
<evidence type="ECO:0000256" key="5">
    <source>
        <dbReference type="ARBA" id="ARBA00013198"/>
    </source>
</evidence>
<sequence length="229" mass="23985">MQPVTTTASLADQVRDRVVEHLDQVLTRKRSCTVALTGGSTPAAAYRSLSEAGLPWHRIHVLQTDDHLVPDSDTGPSWDVIQRNLLDRCDPPSANRHPMPVRGGPDLAAAVRGYDARIRRLLQGGGPDVVILGLGEDGHTASIFDGDLSALAVDRMVVTTAPYRGVRRMTLTQRVLAHADLRLVLACGAAKAGAVAELLGGASPRTAAASAVLGDGGILLTDVATGRAA</sequence>
<dbReference type="Gene3D" id="3.40.50.1360">
    <property type="match status" value="1"/>
</dbReference>
<dbReference type="PANTHER" id="PTHR11054">
    <property type="entry name" value="6-PHOSPHOGLUCONOLACTONASE"/>
    <property type="match status" value="1"/>
</dbReference>
<name>A0A7W7H501_9ACTN</name>
<comment type="caution">
    <text evidence="9">The sequence shown here is derived from an EMBL/GenBank/DDBJ whole genome shotgun (WGS) entry which is preliminary data.</text>
</comment>
<gene>
    <name evidence="7" type="primary">pgl</name>
    <name evidence="9" type="ORF">BJY16_007426</name>
</gene>
<dbReference type="InterPro" id="IPR006148">
    <property type="entry name" value="Glc/Gal-6P_isomerase"/>
</dbReference>
<dbReference type="NCBIfam" id="TIGR01198">
    <property type="entry name" value="pgl"/>
    <property type="match status" value="1"/>
</dbReference>
<comment type="similarity">
    <text evidence="4 7">Belongs to the glucosamine/galactosamine-6-phosphate isomerase family. 6-phosphogluconolactonase subfamily.</text>
</comment>
<dbReference type="AlphaFoldDB" id="A0A7W7H501"/>
<keyword evidence="7 9" id="KW-0378">Hydrolase</keyword>
<feature type="domain" description="Glucosamine/galactosamine-6-phosphate isomerase" evidence="8">
    <location>
        <begin position="7"/>
        <end position="213"/>
    </location>
</feature>
<dbReference type="Proteomes" id="UP000546162">
    <property type="component" value="Unassembled WGS sequence"/>
</dbReference>
<accession>A0A7W7H501</accession>
<evidence type="ECO:0000256" key="2">
    <source>
        <dbReference type="ARBA" id="ARBA00002681"/>
    </source>
</evidence>
<evidence type="ECO:0000313" key="10">
    <source>
        <dbReference type="Proteomes" id="UP000546162"/>
    </source>
</evidence>
<dbReference type="UniPathway" id="UPA00115">
    <property type="reaction ID" value="UER00409"/>
</dbReference>